<dbReference type="HOGENOM" id="CLU_967011_0_0_1"/>
<dbReference type="PhylomeDB" id="B6Q8W2"/>
<keyword evidence="2" id="KW-1185">Reference proteome</keyword>
<protein>
    <submittedName>
        <fullName evidence="1">Uncharacterized protein</fullName>
    </submittedName>
</protein>
<accession>B6Q8W2</accession>
<dbReference type="EMBL" id="DS995900">
    <property type="protein sequence ID" value="EEA25916.1"/>
    <property type="molecule type" value="Genomic_DNA"/>
</dbReference>
<evidence type="ECO:0000313" key="2">
    <source>
        <dbReference type="Proteomes" id="UP000001294"/>
    </source>
</evidence>
<gene>
    <name evidence="1" type="ORF">PMAA_070040</name>
</gene>
<dbReference type="Proteomes" id="UP000001294">
    <property type="component" value="Unassembled WGS sequence"/>
</dbReference>
<evidence type="ECO:0000313" key="1">
    <source>
        <dbReference type="EMBL" id="EEA25916.1"/>
    </source>
</evidence>
<sequence length="254" mass="29849">MFSVMMNTLYSKTAHFYVEENITTVGDPPQKSEELSEYRENLPKDHNKLPRHAVIIMTKEWVIVVRPEPQQTEQNVQIQAHHYWHHVENMLPDDKHREGIDTIICWVFYPEGEIMSKIHDDEKPLPAYRQMKIYKTVFEEGMKKMGWLSNRVFKSKPYYLGKTTVSSSETNYRSQIVIHHPDLFQCETFGFESQDYEACFSSGYKALGFPSVSLITLAVTRRADGDIKAVRSSRMVWPTQELIDRNGHERIRCW</sequence>
<dbReference type="AlphaFoldDB" id="B6Q8W2"/>
<organism evidence="1 2">
    <name type="scientific">Talaromyces marneffei (strain ATCC 18224 / CBS 334.59 / QM 7333)</name>
    <name type="common">Penicillium marneffei</name>
    <dbReference type="NCBI Taxonomy" id="441960"/>
    <lineage>
        <taxon>Eukaryota</taxon>
        <taxon>Fungi</taxon>
        <taxon>Dikarya</taxon>
        <taxon>Ascomycota</taxon>
        <taxon>Pezizomycotina</taxon>
        <taxon>Eurotiomycetes</taxon>
        <taxon>Eurotiomycetidae</taxon>
        <taxon>Eurotiales</taxon>
        <taxon>Trichocomaceae</taxon>
        <taxon>Talaromyces</taxon>
        <taxon>Talaromyces sect. Talaromyces</taxon>
    </lineage>
</organism>
<name>B6Q8W2_TALMQ</name>
<proteinExistence type="predicted"/>
<reference evidence="2" key="1">
    <citation type="journal article" date="2015" name="Genome Announc.">
        <title>Genome sequence of the AIDS-associated pathogen Penicillium marneffei (ATCC18224) and its near taxonomic relative Talaromyces stipitatus (ATCC10500).</title>
        <authorList>
            <person name="Nierman W.C."/>
            <person name="Fedorova-Abrams N.D."/>
            <person name="Andrianopoulos A."/>
        </authorList>
    </citation>
    <scope>NUCLEOTIDE SEQUENCE [LARGE SCALE GENOMIC DNA]</scope>
    <source>
        <strain evidence="2">ATCC 18224 / CBS 334.59 / QM 7333</strain>
    </source>
</reference>
<dbReference type="OrthoDB" id="10333552at2759"/>
<dbReference type="VEuPathDB" id="FungiDB:PMAA_070040"/>